<feature type="transmembrane region" description="Helical" evidence="9">
    <location>
        <begin position="93"/>
        <end position="109"/>
    </location>
</feature>
<keyword evidence="6 9" id="KW-0472">Membrane</keyword>
<keyword evidence="3 7" id="KW-0813">Transport</keyword>
<name>A0A0D2ENM8_9EURO</name>
<proteinExistence type="inferred from homology"/>
<feature type="region of interest" description="Disordered" evidence="8">
    <location>
        <begin position="518"/>
        <end position="538"/>
    </location>
</feature>
<dbReference type="InterPro" id="IPR005829">
    <property type="entry name" value="Sugar_transporter_CS"/>
</dbReference>
<dbReference type="PROSITE" id="PS00216">
    <property type="entry name" value="SUGAR_TRANSPORT_1"/>
    <property type="match status" value="1"/>
</dbReference>
<keyword evidence="5 9" id="KW-1133">Transmembrane helix</keyword>
<evidence type="ECO:0000256" key="5">
    <source>
        <dbReference type="ARBA" id="ARBA00022989"/>
    </source>
</evidence>
<dbReference type="SUPFAM" id="SSF103473">
    <property type="entry name" value="MFS general substrate transporter"/>
    <property type="match status" value="1"/>
</dbReference>
<dbReference type="RefSeq" id="XP_013316954.1">
    <property type="nucleotide sequence ID" value="XM_013461500.1"/>
</dbReference>
<feature type="transmembrane region" description="Helical" evidence="9">
    <location>
        <begin position="372"/>
        <end position="399"/>
    </location>
</feature>
<evidence type="ECO:0000256" key="9">
    <source>
        <dbReference type="SAM" id="Phobius"/>
    </source>
</evidence>
<feature type="transmembrane region" description="Helical" evidence="9">
    <location>
        <begin position="115"/>
        <end position="139"/>
    </location>
</feature>
<dbReference type="NCBIfam" id="TIGR00879">
    <property type="entry name" value="SP"/>
    <property type="match status" value="1"/>
</dbReference>
<evidence type="ECO:0000256" key="4">
    <source>
        <dbReference type="ARBA" id="ARBA00022692"/>
    </source>
</evidence>
<evidence type="ECO:0000313" key="13">
    <source>
        <dbReference type="Proteomes" id="UP000054342"/>
    </source>
</evidence>
<dbReference type="Pfam" id="PF00083">
    <property type="entry name" value="Sugar_tr"/>
    <property type="match status" value="1"/>
</dbReference>
<organism evidence="12 13">
    <name type="scientific">Exophiala xenobiotica</name>
    <dbReference type="NCBI Taxonomy" id="348802"/>
    <lineage>
        <taxon>Eukaryota</taxon>
        <taxon>Fungi</taxon>
        <taxon>Dikarya</taxon>
        <taxon>Ascomycota</taxon>
        <taxon>Pezizomycotina</taxon>
        <taxon>Eurotiomycetes</taxon>
        <taxon>Chaetothyriomycetidae</taxon>
        <taxon>Chaetothyriales</taxon>
        <taxon>Herpotrichiellaceae</taxon>
        <taxon>Exophiala</taxon>
    </lineage>
</organism>
<reference evidence="12 13" key="1">
    <citation type="submission" date="2015-01" db="EMBL/GenBank/DDBJ databases">
        <title>The Genome Sequence of Exophiala xenobiotica CBS118157.</title>
        <authorList>
            <consortium name="The Broad Institute Genomics Platform"/>
            <person name="Cuomo C."/>
            <person name="de Hoog S."/>
            <person name="Gorbushina A."/>
            <person name="Stielow B."/>
            <person name="Teixiera M."/>
            <person name="Abouelleil A."/>
            <person name="Chapman S.B."/>
            <person name="Priest M."/>
            <person name="Young S.K."/>
            <person name="Wortman J."/>
            <person name="Nusbaum C."/>
            <person name="Birren B."/>
        </authorList>
    </citation>
    <scope>NUCLEOTIDE SEQUENCE [LARGE SCALE GENOMIC DNA]</scope>
    <source>
        <strain evidence="12 13">CBS 118157</strain>
    </source>
</reference>
<dbReference type="InterPro" id="IPR003663">
    <property type="entry name" value="Sugar/inositol_transpt"/>
</dbReference>
<dbReference type="AlphaFoldDB" id="A0A0D2ENM8"/>
<accession>A0A0D2ENM8</accession>
<dbReference type="PANTHER" id="PTHR48022">
    <property type="entry name" value="PLASTIDIC GLUCOSE TRANSPORTER 4"/>
    <property type="match status" value="1"/>
</dbReference>
<evidence type="ECO:0000256" key="2">
    <source>
        <dbReference type="ARBA" id="ARBA00010992"/>
    </source>
</evidence>
<dbReference type="PANTHER" id="PTHR48022:SF44">
    <property type="entry name" value="SUGAR TRANSPORTER, PUTATIVE (AFU_ORTHOLOGUE AFUA_4G14610)-RELATED"/>
    <property type="match status" value="1"/>
</dbReference>
<feature type="transmembrane region" description="Helical" evidence="9">
    <location>
        <begin position="151"/>
        <end position="170"/>
    </location>
</feature>
<evidence type="ECO:0000256" key="6">
    <source>
        <dbReference type="ARBA" id="ARBA00023136"/>
    </source>
</evidence>
<dbReference type="PROSITE" id="PS50850">
    <property type="entry name" value="MFS"/>
    <property type="match status" value="1"/>
</dbReference>
<feature type="transmembrane region" description="Helical" evidence="9">
    <location>
        <begin position="411"/>
        <end position="431"/>
    </location>
</feature>
<dbReference type="GO" id="GO:0016020">
    <property type="term" value="C:membrane"/>
    <property type="evidence" value="ECO:0007669"/>
    <property type="project" value="UniProtKB-SubCell"/>
</dbReference>
<sequence>MAFAPWRALPGPVLLLALNLFSAVALIFEGYNQGVMGSVNGSAGYIELVGIGADGVVTNTTKQGGIVAVYYFGAMFGCFIGGKIGDRFGRKKAVVFGSILALIGGALQAGSQNASMTICARTICGLGIGTINSIIPAWVSELAQAHNRGSSFALVFVANYVGIVIAYWIGYGLRNHTGDFKWRFPLAFQIVPLLLLLLTIGFLPESPRYLLTQGRREEAVEILAKIRGDVPHDDPALAAELAQLDAIISSGKHKRYRWHNLITGRHSGPLHLGRRVALAVGIMMMMEWTGILAITVYANTLFQQAGFSVEKSAWLSGLCNSIGILGTMASVLTVDRFGRRKSLYFGFFVQGAVLLLSGGLSRLGELHPQNTAYGAASGAMVFIFTFFFAQTVLMIAFIYPTEIWPQEIRALGNSFGVFGWAVGCGSTTLAIPSMFAVLGYKALIVFGAFNFASLPLVYLFFPETKGRSLEEINLLFASASPLARDNEAEYTKLLAEADGDLTRAEHKLLRQLEGAAGENWETTLENGPNSQEKEKEAL</sequence>
<dbReference type="InterPro" id="IPR005828">
    <property type="entry name" value="MFS_sugar_transport-like"/>
</dbReference>
<keyword evidence="13" id="KW-1185">Reference proteome</keyword>
<evidence type="ECO:0000256" key="7">
    <source>
        <dbReference type="RuleBase" id="RU003346"/>
    </source>
</evidence>
<dbReference type="EMBL" id="KN847319">
    <property type="protein sequence ID" value="KIW56370.1"/>
    <property type="molecule type" value="Genomic_DNA"/>
</dbReference>
<dbReference type="GO" id="GO:0005351">
    <property type="term" value="F:carbohydrate:proton symporter activity"/>
    <property type="evidence" value="ECO:0007669"/>
    <property type="project" value="TreeGrafter"/>
</dbReference>
<feature type="signal peptide" evidence="10">
    <location>
        <begin position="1"/>
        <end position="25"/>
    </location>
</feature>
<evidence type="ECO:0000256" key="8">
    <source>
        <dbReference type="SAM" id="MobiDB-lite"/>
    </source>
</evidence>
<feature type="transmembrane region" description="Helical" evidence="9">
    <location>
        <begin position="182"/>
        <end position="203"/>
    </location>
</feature>
<feature type="chain" id="PRO_5042239095" description="Major facilitator superfamily (MFS) profile domain-containing protein" evidence="10">
    <location>
        <begin position="26"/>
        <end position="538"/>
    </location>
</feature>
<evidence type="ECO:0000256" key="10">
    <source>
        <dbReference type="SAM" id="SignalP"/>
    </source>
</evidence>
<dbReference type="InterPro" id="IPR020846">
    <property type="entry name" value="MFS_dom"/>
</dbReference>
<dbReference type="GeneID" id="25326943"/>
<feature type="transmembrane region" description="Helical" evidence="9">
    <location>
        <begin position="313"/>
        <end position="334"/>
    </location>
</feature>
<evidence type="ECO:0000259" key="11">
    <source>
        <dbReference type="PROSITE" id="PS50850"/>
    </source>
</evidence>
<evidence type="ECO:0000313" key="12">
    <source>
        <dbReference type="EMBL" id="KIW56370.1"/>
    </source>
</evidence>
<feature type="transmembrane region" description="Helical" evidence="9">
    <location>
        <begin position="64"/>
        <end position="81"/>
    </location>
</feature>
<dbReference type="Proteomes" id="UP000054342">
    <property type="component" value="Unassembled WGS sequence"/>
</dbReference>
<feature type="transmembrane region" description="Helical" evidence="9">
    <location>
        <begin position="276"/>
        <end position="298"/>
    </location>
</feature>
<dbReference type="InterPro" id="IPR036259">
    <property type="entry name" value="MFS_trans_sf"/>
</dbReference>
<comment type="similarity">
    <text evidence="2 7">Belongs to the major facilitator superfamily. Sugar transporter (TC 2.A.1.1) family.</text>
</comment>
<keyword evidence="10" id="KW-0732">Signal</keyword>
<dbReference type="HOGENOM" id="CLU_001265_30_3_1"/>
<evidence type="ECO:0000256" key="3">
    <source>
        <dbReference type="ARBA" id="ARBA00022448"/>
    </source>
</evidence>
<keyword evidence="4 9" id="KW-0812">Transmembrane</keyword>
<feature type="transmembrane region" description="Helical" evidence="9">
    <location>
        <begin position="437"/>
        <end position="461"/>
    </location>
</feature>
<dbReference type="PRINTS" id="PR00171">
    <property type="entry name" value="SUGRTRNSPORT"/>
</dbReference>
<dbReference type="FunFam" id="1.20.1250.20:FF:000090">
    <property type="entry name" value="MFS sugar transporter, putative"/>
    <property type="match status" value="1"/>
</dbReference>
<dbReference type="Gene3D" id="1.20.1250.20">
    <property type="entry name" value="MFS general substrate transporter like domains"/>
    <property type="match status" value="1"/>
</dbReference>
<protein>
    <recommendedName>
        <fullName evidence="11">Major facilitator superfamily (MFS) profile domain-containing protein</fullName>
    </recommendedName>
</protein>
<dbReference type="OrthoDB" id="2544694at2759"/>
<comment type="subcellular location">
    <subcellularLocation>
        <location evidence="1">Membrane</location>
        <topology evidence="1">Multi-pass membrane protein</topology>
    </subcellularLocation>
</comment>
<dbReference type="InterPro" id="IPR050360">
    <property type="entry name" value="MFS_Sugar_Transporters"/>
</dbReference>
<gene>
    <name evidence="12" type="ORF">PV05_05035</name>
</gene>
<feature type="compositionally biased region" description="Polar residues" evidence="8">
    <location>
        <begin position="520"/>
        <end position="530"/>
    </location>
</feature>
<evidence type="ECO:0000256" key="1">
    <source>
        <dbReference type="ARBA" id="ARBA00004141"/>
    </source>
</evidence>
<feature type="transmembrane region" description="Helical" evidence="9">
    <location>
        <begin position="343"/>
        <end position="360"/>
    </location>
</feature>
<feature type="domain" description="Major facilitator superfamily (MFS) profile" evidence="11">
    <location>
        <begin position="18"/>
        <end position="465"/>
    </location>
</feature>